<protein>
    <submittedName>
        <fullName evidence="1">Uncharacterized protein</fullName>
    </submittedName>
</protein>
<dbReference type="EMBL" id="JACGWN010000014">
    <property type="protein sequence ID" value="KAL0406222.1"/>
    <property type="molecule type" value="Genomic_DNA"/>
</dbReference>
<dbReference type="AlphaFoldDB" id="A0AAW2TPI0"/>
<gene>
    <name evidence="1" type="ORF">Slati_3936100</name>
</gene>
<reference evidence="1" key="2">
    <citation type="journal article" date="2024" name="Plant">
        <title>Genomic evolution and insights into agronomic trait innovations of Sesamum species.</title>
        <authorList>
            <person name="Miao H."/>
            <person name="Wang L."/>
            <person name="Qu L."/>
            <person name="Liu H."/>
            <person name="Sun Y."/>
            <person name="Le M."/>
            <person name="Wang Q."/>
            <person name="Wei S."/>
            <person name="Zheng Y."/>
            <person name="Lin W."/>
            <person name="Duan Y."/>
            <person name="Cao H."/>
            <person name="Xiong S."/>
            <person name="Wang X."/>
            <person name="Wei L."/>
            <person name="Li C."/>
            <person name="Ma Q."/>
            <person name="Ju M."/>
            <person name="Zhao R."/>
            <person name="Li G."/>
            <person name="Mu C."/>
            <person name="Tian Q."/>
            <person name="Mei H."/>
            <person name="Zhang T."/>
            <person name="Gao T."/>
            <person name="Zhang H."/>
        </authorList>
    </citation>
    <scope>NUCLEOTIDE SEQUENCE</scope>
    <source>
        <strain evidence="1">KEN1</strain>
    </source>
</reference>
<comment type="caution">
    <text evidence="1">The sequence shown here is derived from an EMBL/GenBank/DDBJ whole genome shotgun (WGS) entry which is preliminary data.</text>
</comment>
<sequence length="101" mass="11090">MLVNIHEYSSWASDERGIVLVFWIQGIEASSWLSPAHTGGGQLVLPLPIMSAPSHQLDVFQVHVLSSLTSTSRKSATGFLARHWKKGPPRSHWVNALTSTS</sequence>
<accession>A0AAW2TPI0</accession>
<organism evidence="1">
    <name type="scientific">Sesamum latifolium</name>
    <dbReference type="NCBI Taxonomy" id="2727402"/>
    <lineage>
        <taxon>Eukaryota</taxon>
        <taxon>Viridiplantae</taxon>
        <taxon>Streptophyta</taxon>
        <taxon>Embryophyta</taxon>
        <taxon>Tracheophyta</taxon>
        <taxon>Spermatophyta</taxon>
        <taxon>Magnoliopsida</taxon>
        <taxon>eudicotyledons</taxon>
        <taxon>Gunneridae</taxon>
        <taxon>Pentapetalae</taxon>
        <taxon>asterids</taxon>
        <taxon>lamiids</taxon>
        <taxon>Lamiales</taxon>
        <taxon>Pedaliaceae</taxon>
        <taxon>Sesamum</taxon>
    </lineage>
</organism>
<name>A0AAW2TPI0_9LAMI</name>
<evidence type="ECO:0000313" key="1">
    <source>
        <dbReference type="EMBL" id="KAL0406222.1"/>
    </source>
</evidence>
<proteinExistence type="predicted"/>
<reference evidence="1" key="1">
    <citation type="submission" date="2020-06" db="EMBL/GenBank/DDBJ databases">
        <authorList>
            <person name="Li T."/>
            <person name="Hu X."/>
            <person name="Zhang T."/>
            <person name="Song X."/>
            <person name="Zhang H."/>
            <person name="Dai N."/>
            <person name="Sheng W."/>
            <person name="Hou X."/>
            <person name="Wei L."/>
        </authorList>
    </citation>
    <scope>NUCLEOTIDE SEQUENCE</scope>
    <source>
        <strain evidence="1">KEN1</strain>
        <tissue evidence="1">Leaf</tissue>
    </source>
</reference>